<accession>A0A9J6CL62</accession>
<dbReference type="GO" id="GO:0005737">
    <property type="term" value="C:cytoplasm"/>
    <property type="evidence" value="ECO:0007669"/>
    <property type="project" value="InterPro"/>
</dbReference>
<evidence type="ECO:0000256" key="3">
    <source>
        <dbReference type="ARBA" id="ARBA00022737"/>
    </source>
</evidence>
<dbReference type="GO" id="GO:0006607">
    <property type="term" value="P:NLS-bearing protein import into nucleus"/>
    <property type="evidence" value="ECO:0007669"/>
    <property type="project" value="UniProtKB-ARBA"/>
</dbReference>
<dbReference type="PROSITE" id="PS50176">
    <property type="entry name" value="ARM_REPEAT"/>
    <property type="match status" value="4"/>
</dbReference>
<evidence type="ECO:0000259" key="8">
    <source>
        <dbReference type="PROSITE" id="PS51214"/>
    </source>
</evidence>
<dbReference type="OrthoDB" id="29145at2759"/>
<dbReference type="InterPro" id="IPR016024">
    <property type="entry name" value="ARM-type_fold"/>
</dbReference>
<feature type="compositionally biased region" description="Basic and acidic residues" evidence="7">
    <location>
        <begin position="35"/>
        <end position="52"/>
    </location>
</feature>
<dbReference type="FunFam" id="1.25.10.10:FF:000009">
    <property type="entry name" value="Importin subunit alpha"/>
    <property type="match status" value="1"/>
</dbReference>
<keyword evidence="10" id="KW-1185">Reference proteome</keyword>
<dbReference type="SMART" id="SM00185">
    <property type="entry name" value="ARM"/>
    <property type="match status" value="8"/>
</dbReference>
<feature type="repeat" description="ARM" evidence="6">
    <location>
        <begin position="116"/>
        <end position="159"/>
    </location>
</feature>
<dbReference type="PIRSF" id="PIRSF005673">
    <property type="entry name" value="Importin_alpha"/>
    <property type="match status" value="1"/>
</dbReference>
<evidence type="ECO:0000256" key="6">
    <source>
        <dbReference type="PROSITE-ProRule" id="PRU00259"/>
    </source>
</evidence>
<evidence type="ECO:0000313" key="9">
    <source>
        <dbReference type="EMBL" id="KAG5682680.1"/>
    </source>
</evidence>
<evidence type="ECO:0000256" key="2">
    <source>
        <dbReference type="ARBA" id="ARBA00022448"/>
    </source>
</evidence>
<dbReference type="GO" id="GO:0061608">
    <property type="term" value="F:nuclear import signal receptor activity"/>
    <property type="evidence" value="ECO:0007669"/>
    <property type="project" value="InterPro"/>
</dbReference>
<evidence type="ECO:0000256" key="7">
    <source>
        <dbReference type="SAM" id="MobiDB-lite"/>
    </source>
</evidence>
<keyword evidence="3" id="KW-0677">Repeat</keyword>
<keyword evidence="4 5" id="KW-0653">Protein transport</keyword>
<reference evidence="9" key="1">
    <citation type="submission" date="2021-03" db="EMBL/GenBank/DDBJ databases">
        <title>Chromosome level genome of the anhydrobiotic midge Polypedilum vanderplanki.</title>
        <authorList>
            <person name="Yoshida Y."/>
            <person name="Kikawada T."/>
            <person name="Gusev O."/>
        </authorList>
    </citation>
    <scope>NUCLEOTIDE SEQUENCE</scope>
    <source>
        <strain evidence="9">NIAS01</strain>
        <tissue evidence="9">Whole body or cell culture</tissue>
    </source>
</reference>
<dbReference type="InterPro" id="IPR000225">
    <property type="entry name" value="Armadillo"/>
</dbReference>
<evidence type="ECO:0000313" key="10">
    <source>
        <dbReference type="Proteomes" id="UP001107558"/>
    </source>
</evidence>
<dbReference type="AlphaFoldDB" id="A0A9J6CL62"/>
<dbReference type="InterPro" id="IPR036975">
    <property type="entry name" value="Importin-a_IBB_sf"/>
</dbReference>
<protein>
    <recommendedName>
        <fullName evidence="5">Importin subunit alpha</fullName>
    </recommendedName>
</protein>
<feature type="repeat" description="ARM" evidence="6">
    <location>
        <begin position="159"/>
        <end position="201"/>
    </location>
</feature>
<feature type="region of interest" description="Disordered" evidence="7">
    <location>
        <begin position="1"/>
        <end position="69"/>
    </location>
</feature>
<evidence type="ECO:0000256" key="5">
    <source>
        <dbReference type="PIRNR" id="PIRNR005673"/>
    </source>
</evidence>
<dbReference type="Pfam" id="PF16186">
    <property type="entry name" value="Arm_3"/>
    <property type="match status" value="1"/>
</dbReference>
<dbReference type="Gene3D" id="1.25.10.10">
    <property type="entry name" value="Leucine-rich Repeat Variant"/>
    <property type="match status" value="1"/>
</dbReference>
<proteinExistence type="inferred from homology"/>
<comment type="similarity">
    <text evidence="1 5">Belongs to the importin alpha family.</text>
</comment>
<evidence type="ECO:0000256" key="1">
    <source>
        <dbReference type="ARBA" id="ARBA00010394"/>
    </source>
</evidence>
<dbReference type="InterPro" id="IPR002652">
    <property type="entry name" value="Importin-a_IBB"/>
</dbReference>
<feature type="domain" description="IBB" evidence="8">
    <location>
        <begin position="1"/>
        <end position="58"/>
    </location>
</feature>
<dbReference type="SUPFAM" id="SSF48371">
    <property type="entry name" value="ARM repeat"/>
    <property type="match status" value="1"/>
</dbReference>
<dbReference type="GO" id="GO:0005634">
    <property type="term" value="C:nucleus"/>
    <property type="evidence" value="ECO:0007669"/>
    <property type="project" value="UniProtKB-ARBA"/>
</dbReference>
<gene>
    <name evidence="9" type="ORF">PVAND_012016</name>
</gene>
<name>A0A9J6CL62_POLVA</name>
<dbReference type="EMBL" id="JADBJN010000001">
    <property type="protein sequence ID" value="KAG5682680.1"/>
    <property type="molecule type" value="Genomic_DNA"/>
</dbReference>
<feature type="compositionally biased region" description="Polar residues" evidence="7">
    <location>
        <begin position="58"/>
        <end position="69"/>
    </location>
</feature>
<dbReference type="Pfam" id="PF01749">
    <property type="entry name" value="IBB"/>
    <property type="match status" value="1"/>
</dbReference>
<feature type="repeat" description="ARM" evidence="6">
    <location>
        <begin position="329"/>
        <end position="357"/>
    </location>
</feature>
<comment type="caution">
    <text evidence="9">The sequence shown here is derived from an EMBL/GenBank/DDBJ whole genome shotgun (WGS) entry which is preliminary data.</text>
</comment>
<evidence type="ECO:0000256" key="4">
    <source>
        <dbReference type="ARBA" id="ARBA00022927"/>
    </source>
</evidence>
<dbReference type="Pfam" id="PF00514">
    <property type="entry name" value="Arm"/>
    <property type="match status" value="6"/>
</dbReference>
<dbReference type="Gene3D" id="1.20.5.690">
    <property type="entry name" value="Importin-alpha, importin-beta-binding domain"/>
    <property type="match status" value="1"/>
</dbReference>
<dbReference type="InterPro" id="IPR024931">
    <property type="entry name" value="Importin_alpha"/>
</dbReference>
<keyword evidence="2 5" id="KW-0813">Transport</keyword>
<dbReference type="InterPro" id="IPR032413">
    <property type="entry name" value="Arm_3"/>
</dbReference>
<feature type="compositionally biased region" description="Polar residues" evidence="7">
    <location>
        <begin position="1"/>
        <end position="10"/>
    </location>
</feature>
<dbReference type="InterPro" id="IPR011989">
    <property type="entry name" value="ARM-like"/>
</dbReference>
<dbReference type="Proteomes" id="UP001107558">
    <property type="component" value="Chromosome 1"/>
</dbReference>
<organism evidence="9 10">
    <name type="scientific">Polypedilum vanderplanki</name>
    <name type="common">Sleeping chironomid midge</name>
    <dbReference type="NCBI Taxonomy" id="319348"/>
    <lineage>
        <taxon>Eukaryota</taxon>
        <taxon>Metazoa</taxon>
        <taxon>Ecdysozoa</taxon>
        <taxon>Arthropoda</taxon>
        <taxon>Hexapoda</taxon>
        <taxon>Insecta</taxon>
        <taxon>Pterygota</taxon>
        <taxon>Neoptera</taxon>
        <taxon>Endopterygota</taxon>
        <taxon>Diptera</taxon>
        <taxon>Nematocera</taxon>
        <taxon>Chironomoidea</taxon>
        <taxon>Chironomidae</taxon>
        <taxon>Chironominae</taxon>
        <taxon>Polypedilum</taxon>
        <taxon>Polypedilum</taxon>
    </lineage>
</organism>
<sequence length="524" mass="57814">MSENTAQPSSRLAAYKNNAKNSDEMRQRRQQISVELRKNKKEDQLLKRRNIEPAEPTSPLQESNAQSPSASAISVDDIMMAINSTNPTLQFQAVQSVRKMLSREKNPPIDKIINMGLVPILINFLDNFENFSIQFEAAWALTNIASGTSDQTKAVINQGAVPKFIALLKSKHPNVAEQAVWALGNIAGDGSDARDIVLKDGTVESLLELLNNENIEISFLRNIVWLMSNLCRNKNPAPPFSKIKKLLPALSELLNHDDKLILSDVCWALSYVTDDTTEKVQSVVNSGCVPRLIALLDTDDATIITPALRSIGNIVTGDDVTTDVVLNAKVLPALANLLTNKKPNIVKEAAWTLSNITAGTPHQIQMVLDSDIFAPLVNVLSHGDFRAQREAAWAVTNLTSGGTNDQIIQMVNKYPLMKPYCDLLSTSDARIISVILNGLTILFRVAEDFNGLENFCTTLEEIGALDKLEALQNHENNDIYEKSFAIINKYFQDDNEEVADLVPQTVNGALEFNAEGGNQNQFNF</sequence>
<dbReference type="PROSITE" id="PS51214">
    <property type="entry name" value="IBB"/>
    <property type="match status" value="1"/>
</dbReference>
<feature type="repeat" description="ARM" evidence="6">
    <location>
        <begin position="201"/>
        <end position="230"/>
    </location>
</feature>
<dbReference type="PANTHER" id="PTHR23316">
    <property type="entry name" value="IMPORTIN ALPHA"/>
    <property type="match status" value="1"/>
</dbReference>